<dbReference type="EMBL" id="LHZT01000024">
    <property type="protein sequence ID" value="KXV61828.1"/>
    <property type="molecule type" value="Genomic_DNA"/>
</dbReference>
<feature type="transmembrane region" description="Helical" evidence="1">
    <location>
        <begin position="21"/>
        <end position="44"/>
    </location>
</feature>
<keyword evidence="1" id="KW-0472">Membrane</keyword>
<dbReference type="Proteomes" id="UP000075411">
    <property type="component" value="Unassembled WGS sequence"/>
</dbReference>
<reference evidence="2 3" key="1">
    <citation type="submission" date="2015-06" db="EMBL/GenBank/DDBJ databases">
        <title>Improved classification and identification of acetic acid bacteria using matrix-assisted laser desorption/ionization time-of-flight mass spectrometry; Gluconobacter nephelii and Gluconobacter uchimurae are later heterotypic synonyms of Gluconobacter japonicus and Gluconobacter oxydans, respectively.</title>
        <authorList>
            <person name="Li L."/>
            <person name="Cleenwerck I."/>
            <person name="De Vuyst L."/>
            <person name="Vandamme P."/>
        </authorList>
    </citation>
    <scope>NUCLEOTIDE SEQUENCE [LARGE SCALE GENOMIC DNA]</scope>
    <source>
        <strain evidence="2 3">LMG 1663</strain>
    </source>
</reference>
<protein>
    <submittedName>
        <fullName evidence="2">Uncharacterized protein</fullName>
    </submittedName>
</protein>
<evidence type="ECO:0000256" key="1">
    <source>
        <dbReference type="SAM" id="Phobius"/>
    </source>
</evidence>
<evidence type="ECO:0000313" key="3">
    <source>
        <dbReference type="Proteomes" id="UP000075411"/>
    </source>
</evidence>
<keyword evidence="1" id="KW-0812">Transmembrane</keyword>
<keyword evidence="1" id="KW-1133">Transmembrane helix</keyword>
<dbReference type="AlphaFoldDB" id="A0A149U8Q8"/>
<dbReference type="OrthoDB" id="7219927at2"/>
<accession>A0A149U8Q8</accession>
<proteinExistence type="predicted"/>
<sequence>MFALPPKPPLSDQHITERLKLAASGCQSLALALFGAGVISPLFAALNTPWYYRLAAFFAASISERAALELLRYLPNAKPSMKEQINE</sequence>
<dbReference type="PATRIC" id="fig|104102.12.peg.274"/>
<name>A0A149U8Q8_9PROT</name>
<dbReference type="RefSeq" id="WP_061487104.1">
    <property type="nucleotide sequence ID" value="NZ_LHZT01000024.1"/>
</dbReference>
<organism evidence="2 3">
    <name type="scientific">Acetobacter tropicalis</name>
    <dbReference type="NCBI Taxonomy" id="104102"/>
    <lineage>
        <taxon>Bacteria</taxon>
        <taxon>Pseudomonadati</taxon>
        <taxon>Pseudomonadota</taxon>
        <taxon>Alphaproteobacteria</taxon>
        <taxon>Acetobacterales</taxon>
        <taxon>Acetobacteraceae</taxon>
        <taxon>Acetobacter</taxon>
    </lineage>
</organism>
<comment type="caution">
    <text evidence="2">The sequence shown here is derived from an EMBL/GenBank/DDBJ whole genome shotgun (WGS) entry which is preliminary data.</text>
</comment>
<gene>
    <name evidence="2" type="ORF">AD947_00155</name>
</gene>
<evidence type="ECO:0000313" key="2">
    <source>
        <dbReference type="EMBL" id="KXV61828.1"/>
    </source>
</evidence>